<feature type="compositionally biased region" description="Polar residues" evidence="1">
    <location>
        <begin position="16"/>
        <end position="26"/>
    </location>
</feature>
<evidence type="ECO:0000313" key="3">
    <source>
        <dbReference type="Proteomes" id="UP000030108"/>
    </source>
</evidence>
<gene>
    <name evidence="2" type="ORF">RSOL_337230</name>
</gene>
<name>X8J9M1_9AGAM</name>
<accession>X8J9M1</accession>
<dbReference type="EMBL" id="JATN01000319">
    <property type="protein sequence ID" value="EUC60309.1"/>
    <property type="molecule type" value="Genomic_DNA"/>
</dbReference>
<reference evidence="3" key="1">
    <citation type="journal article" date="2014" name="Genome Announc.">
        <title>Draft genome sequence of the plant-pathogenic soil fungus Rhizoctonia solani anastomosis group 3 strain Rhs1AP.</title>
        <authorList>
            <person name="Cubeta M.A."/>
            <person name="Thomas E."/>
            <person name="Dean R.A."/>
            <person name="Jabaji S."/>
            <person name="Neate S.M."/>
            <person name="Tavantzis S."/>
            <person name="Toda T."/>
            <person name="Vilgalys R."/>
            <person name="Bharathan N."/>
            <person name="Fedorova-Abrams N."/>
            <person name="Pakala S.B."/>
            <person name="Pakala S.M."/>
            <person name="Zafar N."/>
            <person name="Joardar V."/>
            <person name="Losada L."/>
            <person name="Nierman W.C."/>
        </authorList>
    </citation>
    <scope>NUCLEOTIDE SEQUENCE [LARGE SCALE GENOMIC DNA]</scope>
    <source>
        <strain evidence="3">AG-3</strain>
    </source>
</reference>
<dbReference type="Proteomes" id="UP000030108">
    <property type="component" value="Unassembled WGS sequence"/>
</dbReference>
<evidence type="ECO:0000256" key="1">
    <source>
        <dbReference type="SAM" id="MobiDB-lite"/>
    </source>
</evidence>
<comment type="caution">
    <text evidence="2">The sequence shown here is derived from an EMBL/GenBank/DDBJ whole genome shotgun (WGS) entry which is preliminary data.</text>
</comment>
<organism evidence="2 3">
    <name type="scientific">Rhizoctonia solani AG-3 Rhs1AP</name>
    <dbReference type="NCBI Taxonomy" id="1086054"/>
    <lineage>
        <taxon>Eukaryota</taxon>
        <taxon>Fungi</taxon>
        <taxon>Dikarya</taxon>
        <taxon>Basidiomycota</taxon>
        <taxon>Agaricomycotina</taxon>
        <taxon>Agaricomycetes</taxon>
        <taxon>Cantharellales</taxon>
        <taxon>Ceratobasidiaceae</taxon>
        <taxon>Rhizoctonia</taxon>
    </lineage>
</organism>
<sequence>MRSSAGNNKKHKKSLISKSTSVCESANSERERRRQRLPSSKKGIHLTPKRKTWIHPTLLCLGRKFPPYPALIVLSILLLQSPTQRTHGSERLMRSQLIASTGANPLFGQPSRRLRAQLAHHSAQPRFGPNRICVRSRQEAAQQRVQNQVVSSKINRMLLTR</sequence>
<evidence type="ECO:0000313" key="2">
    <source>
        <dbReference type="EMBL" id="EUC60309.1"/>
    </source>
</evidence>
<protein>
    <submittedName>
        <fullName evidence="2">Uncharacterized protein</fullName>
    </submittedName>
</protein>
<dbReference type="AlphaFoldDB" id="X8J9M1"/>
<feature type="region of interest" description="Disordered" evidence="1">
    <location>
        <begin position="1"/>
        <end position="44"/>
    </location>
</feature>
<proteinExistence type="predicted"/>